<proteinExistence type="predicted"/>
<dbReference type="InParanoid" id="A0A166MVD0"/>
<dbReference type="Proteomes" id="UP000077266">
    <property type="component" value="Unassembled WGS sequence"/>
</dbReference>
<accession>A0A166MVD0</accession>
<reference evidence="2 3" key="1">
    <citation type="journal article" date="2016" name="Mol. Biol. Evol.">
        <title>Comparative Genomics of Early-Diverging Mushroom-Forming Fungi Provides Insights into the Origins of Lignocellulose Decay Capabilities.</title>
        <authorList>
            <person name="Nagy L.G."/>
            <person name="Riley R."/>
            <person name="Tritt A."/>
            <person name="Adam C."/>
            <person name="Daum C."/>
            <person name="Floudas D."/>
            <person name="Sun H."/>
            <person name="Yadav J.S."/>
            <person name="Pangilinan J."/>
            <person name="Larsson K.H."/>
            <person name="Matsuura K."/>
            <person name="Barry K."/>
            <person name="Labutti K."/>
            <person name="Kuo R."/>
            <person name="Ohm R.A."/>
            <person name="Bhattacharya S.S."/>
            <person name="Shirouzu T."/>
            <person name="Yoshinaga Y."/>
            <person name="Martin F.M."/>
            <person name="Grigoriev I.V."/>
            <person name="Hibbett D.S."/>
        </authorList>
    </citation>
    <scope>NUCLEOTIDE SEQUENCE [LARGE SCALE GENOMIC DNA]</scope>
    <source>
        <strain evidence="2 3">HHB12029</strain>
    </source>
</reference>
<feature type="region of interest" description="Disordered" evidence="1">
    <location>
        <begin position="1"/>
        <end position="44"/>
    </location>
</feature>
<evidence type="ECO:0000313" key="3">
    <source>
        <dbReference type="Proteomes" id="UP000077266"/>
    </source>
</evidence>
<keyword evidence="3" id="KW-1185">Reference proteome</keyword>
<organism evidence="2 3">
    <name type="scientific">Exidia glandulosa HHB12029</name>
    <dbReference type="NCBI Taxonomy" id="1314781"/>
    <lineage>
        <taxon>Eukaryota</taxon>
        <taxon>Fungi</taxon>
        <taxon>Dikarya</taxon>
        <taxon>Basidiomycota</taxon>
        <taxon>Agaricomycotina</taxon>
        <taxon>Agaricomycetes</taxon>
        <taxon>Auriculariales</taxon>
        <taxon>Exidiaceae</taxon>
        <taxon>Exidia</taxon>
    </lineage>
</organism>
<evidence type="ECO:0000256" key="1">
    <source>
        <dbReference type="SAM" id="MobiDB-lite"/>
    </source>
</evidence>
<dbReference type="Gene3D" id="1.25.40.1010">
    <property type="match status" value="1"/>
</dbReference>
<name>A0A166MVD0_EXIGL</name>
<sequence>SEAEKKARKKAKKDAAKEKKDGTKAGGEEETQQQPSKYDDPEGAKLLASATPLDEAAKMRWVDEGVRRCRG</sequence>
<feature type="compositionally biased region" description="Basic and acidic residues" evidence="1">
    <location>
        <begin position="13"/>
        <end position="27"/>
    </location>
</feature>
<evidence type="ECO:0000313" key="2">
    <source>
        <dbReference type="EMBL" id="KZV78445.1"/>
    </source>
</evidence>
<gene>
    <name evidence="2" type="ORF">EXIGLDRAFT_783826</name>
</gene>
<feature type="non-terminal residue" evidence="2">
    <location>
        <position position="1"/>
    </location>
</feature>
<feature type="compositionally biased region" description="Basic residues" evidence="1">
    <location>
        <begin position="1"/>
        <end position="12"/>
    </location>
</feature>
<dbReference type="EMBL" id="KV426896">
    <property type="protein sequence ID" value="KZV78445.1"/>
    <property type="molecule type" value="Genomic_DNA"/>
</dbReference>
<protein>
    <submittedName>
        <fullName evidence="2">Uncharacterized protein</fullName>
    </submittedName>
</protein>
<dbReference type="AlphaFoldDB" id="A0A166MVD0"/>